<proteinExistence type="predicted"/>
<accession>A0A5C7IPH5</accession>
<keyword evidence="2" id="KW-1185">Reference proteome</keyword>
<dbReference type="Gene3D" id="3.80.10.10">
    <property type="entry name" value="Ribonuclease Inhibitor"/>
    <property type="match status" value="1"/>
</dbReference>
<dbReference type="EMBL" id="VAHF01000002">
    <property type="protein sequence ID" value="TXG70362.1"/>
    <property type="molecule type" value="Genomic_DNA"/>
</dbReference>
<dbReference type="InterPro" id="IPR032675">
    <property type="entry name" value="LRR_dom_sf"/>
</dbReference>
<name>A0A5C7IPH5_9ROSI</name>
<dbReference type="Proteomes" id="UP000323000">
    <property type="component" value="Chromosome 2"/>
</dbReference>
<sequence length="105" mass="12115">MKKLPNSICKLQSLQTLSLEGCKELQELPRDISSWRNLEYIFEDIGGLKALHTMMIVECPSLLSLPHGVKNLSSLENLCLWKCEKLNLNQRMEMEEIKDSTRPQL</sequence>
<evidence type="ECO:0000313" key="1">
    <source>
        <dbReference type="EMBL" id="TXG70362.1"/>
    </source>
</evidence>
<dbReference type="OrthoDB" id="2018467at2759"/>
<reference evidence="2" key="1">
    <citation type="journal article" date="2019" name="Gigascience">
        <title>De novo genome assembly of the endangered Acer yangbiense, a plant species with extremely small populations endemic to Yunnan Province, China.</title>
        <authorList>
            <person name="Yang J."/>
            <person name="Wariss H.M."/>
            <person name="Tao L."/>
            <person name="Zhang R."/>
            <person name="Yun Q."/>
            <person name="Hollingsworth P."/>
            <person name="Dao Z."/>
            <person name="Luo G."/>
            <person name="Guo H."/>
            <person name="Ma Y."/>
            <person name="Sun W."/>
        </authorList>
    </citation>
    <scope>NUCLEOTIDE SEQUENCE [LARGE SCALE GENOMIC DNA]</scope>
    <source>
        <strain evidence="2">cv. Malutang</strain>
    </source>
</reference>
<organism evidence="1 2">
    <name type="scientific">Acer yangbiense</name>
    <dbReference type="NCBI Taxonomy" id="1000413"/>
    <lineage>
        <taxon>Eukaryota</taxon>
        <taxon>Viridiplantae</taxon>
        <taxon>Streptophyta</taxon>
        <taxon>Embryophyta</taxon>
        <taxon>Tracheophyta</taxon>
        <taxon>Spermatophyta</taxon>
        <taxon>Magnoliopsida</taxon>
        <taxon>eudicotyledons</taxon>
        <taxon>Gunneridae</taxon>
        <taxon>Pentapetalae</taxon>
        <taxon>rosids</taxon>
        <taxon>malvids</taxon>
        <taxon>Sapindales</taxon>
        <taxon>Sapindaceae</taxon>
        <taxon>Hippocastanoideae</taxon>
        <taxon>Acereae</taxon>
        <taxon>Acer</taxon>
    </lineage>
</organism>
<protein>
    <recommendedName>
        <fullName evidence="3">NB-ARC domain-containing protein</fullName>
    </recommendedName>
</protein>
<comment type="caution">
    <text evidence="1">The sequence shown here is derived from an EMBL/GenBank/DDBJ whole genome shotgun (WGS) entry which is preliminary data.</text>
</comment>
<dbReference type="AlphaFoldDB" id="A0A5C7IPH5"/>
<gene>
    <name evidence="1" type="ORF">EZV62_005297</name>
</gene>
<dbReference type="SUPFAM" id="SSF52047">
    <property type="entry name" value="RNI-like"/>
    <property type="match status" value="1"/>
</dbReference>
<evidence type="ECO:0000313" key="2">
    <source>
        <dbReference type="Proteomes" id="UP000323000"/>
    </source>
</evidence>
<dbReference type="PANTHER" id="PTHR47186:SF3">
    <property type="entry name" value="OS09G0267800 PROTEIN"/>
    <property type="match status" value="1"/>
</dbReference>
<evidence type="ECO:0008006" key="3">
    <source>
        <dbReference type="Google" id="ProtNLM"/>
    </source>
</evidence>
<dbReference type="PANTHER" id="PTHR47186">
    <property type="entry name" value="LEUCINE-RICH REPEAT-CONTAINING PROTEIN 57"/>
    <property type="match status" value="1"/>
</dbReference>